<organism evidence="5 6">
    <name type="scientific">endosymbiont of Bathymodiolus septemdierum str. Myojin knoll</name>
    <dbReference type="NCBI Taxonomy" id="1303921"/>
    <lineage>
        <taxon>Bacteria</taxon>
        <taxon>Pseudomonadati</taxon>
        <taxon>Pseudomonadota</taxon>
        <taxon>Gammaproteobacteria</taxon>
        <taxon>sulfur-oxidizing symbionts</taxon>
    </lineage>
</organism>
<accession>A0A0P0UT52</accession>
<dbReference type="Pfam" id="PF01022">
    <property type="entry name" value="HTH_5"/>
    <property type="match status" value="1"/>
</dbReference>
<dbReference type="EMBL" id="AP013042">
    <property type="protein sequence ID" value="BAS68364.1"/>
    <property type="molecule type" value="Genomic_DNA"/>
</dbReference>
<gene>
    <name evidence="5" type="ORF">BSEPE_1383</name>
</gene>
<evidence type="ECO:0000256" key="3">
    <source>
        <dbReference type="ARBA" id="ARBA00023163"/>
    </source>
</evidence>
<dbReference type="AlphaFoldDB" id="A0A0P0UT52"/>
<dbReference type="InterPro" id="IPR051011">
    <property type="entry name" value="Metal_resp_trans_reg"/>
</dbReference>
<reference evidence="5 6" key="2">
    <citation type="journal article" date="2016" name="ISME J.">
        <title>Heterogeneous composition of key metabolic gene clusters in a vent mussel symbiont population.</title>
        <authorList>
            <person name="Ikuta T."/>
            <person name="Takaki Y."/>
            <person name="Nagai Y."/>
            <person name="Shimamura S."/>
            <person name="Tsuda M."/>
            <person name="Kawagucci S."/>
            <person name="Aoki Y."/>
            <person name="Inoue K."/>
            <person name="Teruya M."/>
            <person name="Satou K."/>
            <person name="Teruya K."/>
            <person name="Shimoji M."/>
            <person name="Tamotsu H."/>
            <person name="Hirano T."/>
            <person name="Maruyama T."/>
            <person name="Yoshida T."/>
        </authorList>
    </citation>
    <scope>NUCLEOTIDE SEQUENCE [LARGE SCALE GENOMIC DNA]</scope>
    <source>
        <strain evidence="5 6">Myojin Knoll</strain>
    </source>
</reference>
<dbReference type="GO" id="GO:0003700">
    <property type="term" value="F:DNA-binding transcription factor activity"/>
    <property type="evidence" value="ECO:0007669"/>
    <property type="project" value="InterPro"/>
</dbReference>
<dbReference type="GO" id="GO:0003677">
    <property type="term" value="F:DNA binding"/>
    <property type="evidence" value="ECO:0007669"/>
    <property type="project" value="UniProtKB-KW"/>
</dbReference>
<dbReference type="CDD" id="cd00090">
    <property type="entry name" value="HTH_ARSR"/>
    <property type="match status" value="1"/>
</dbReference>
<keyword evidence="6" id="KW-1185">Reference proteome</keyword>
<evidence type="ECO:0000259" key="4">
    <source>
        <dbReference type="PROSITE" id="PS50987"/>
    </source>
</evidence>
<evidence type="ECO:0000256" key="2">
    <source>
        <dbReference type="ARBA" id="ARBA00023125"/>
    </source>
</evidence>
<dbReference type="KEGG" id="ebh:BSEPE_1383"/>
<evidence type="ECO:0000313" key="5">
    <source>
        <dbReference type="EMBL" id="BAS68364.1"/>
    </source>
</evidence>
<dbReference type="InterPro" id="IPR036390">
    <property type="entry name" value="WH_DNA-bd_sf"/>
</dbReference>
<dbReference type="InterPro" id="IPR036388">
    <property type="entry name" value="WH-like_DNA-bd_sf"/>
</dbReference>
<dbReference type="SUPFAM" id="SSF46785">
    <property type="entry name" value="Winged helix' DNA-binding domain"/>
    <property type="match status" value="1"/>
</dbReference>
<dbReference type="PANTHER" id="PTHR43132:SF2">
    <property type="entry name" value="ARSENICAL RESISTANCE OPERON REPRESSOR ARSR-RELATED"/>
    <property type="match status" value="1"/>
</dbReference>
<keyword evidence="3" id="KW-0804">Transcription</keyword>
<dbReference type="NCBIfam" id="NF033788">
    <property type="entry name" value="HTH_metalloreg"/>
    <property type="match status" value="1"/>
</dbReference>
<name>A0A0P0UT52_9GAMM</name>
<evidence type="ECO:0000256" key="1">
    <source>
        <dbReference type="ARBA" id="ARBA00023015"/>
    </source>
</evidence>
<dbReference type="PANTHER" id="PTHR43132">
    <property type="entry name" value="ARSENICAL RESISTANCE OPERON REPRESSOR ARSR-RELATED"/>
    <property type="match status" value="1"/>
</dbReference>
<sequence length="114" mass="13357">MNEFFNVLSDETRLRCLTLICEQKELCVCEIEYALNLPQSKISRHLNILKLNGLIRKRRCGKWVLYSIHPDLVDFQKSIIKFTTTEAHTKSLFQQDSKQLKVMTNRPKIGECDV</sequence>
<dbReference type="STRING" id="1303921.BSEPE_1383"/>
<dbReference type="Proteomes" id="UP000067399">
    <property type="component" value="Chromosome"/>
</dbReference>
<dbReference type="PRINTS" id="PR00778">
    <property type="entry name" value="HTHARSR"/>
</dbReference>
<dbReference type="InterPro" id="IPR001845">
    <property type="entry name" value="HTH_ArsR_DNA-bd_dom"/>
</dbReference>
<reference evidence="5 6" key="1">
    <citation type="journal article" date="2000" name="Mar. Ecol. Prog. Ser.">
        <title>Phylogenetic characterization of endosymbionts in three hydrothermal vent mussels: influence on host distributions.</title>
        <authorList>
            <person name="Fujiwara Y."/>
            <person name="Takai K."/>
            <person name="Uematsu K."/>
            <person name="Tsuchida S."/>
            <person name="Hunt J.C."/>
            <person name="Hashimoto J."/>
        </authorList>
    </citation>
    <scope>NUCLEOTIDE SEQUENCE [LARGE SCALE GENOMIC DNA]</scope>
    <source>
        <strain evidence="5 6">Myojin Knoll</strain>
    </source>
</reference>
<dbReference type="RefSeq" id="WP_066045529.1">
    <property type="nucleotide sequence ID" value="NZ_AP013042.1"/>
</dbReference>
<dbReference type="InterPro" id="IPR011991">
    <property type="entry name" value="ArsR-like_HTH"/>
</dbReference>
<dbReference type="SMART" id="SM00418">
    <property type="entry name" value="HTH_ARSR"/>
    <property type="match status" value="1"/>
</dbReference>
<keyword evidence="1" id="KW-0805">Transcription regulation</keyword>
<dbReference type="Gene3D" id="1.10.10.10">
    <property type="entry name" value="Winged helix-like DNA-binding domain superfamily/Winged helix DNA-binding domain"/>
    <property type="match status" value="1"/>
</dbReference>
<dbReference type="PROSITE" id="PS50987">
    <property type="entry name" value="HTH_ARSR_2"/>
    <property type="match status" value="1"/>
</dbReference>
<feature type="domain" description="HTH arsR-type" evidence="4">
    <location>
        <begin position="1"/>
        <end position="88"/>
    </location>
</feature>
<protein>
    <submittedName>
        <fullName evidence="5">ArsR family transcriptional regulator</fullName>
    </submittedName>
</protein>
<keyword evidence="2" id="KW-0238">DNA-binding</keyword>
<evidence type="ECO:0000313" key="6">
    <source>
        <dbReference type="Proteomes" id="UP000067399"/>
    </source>
</evidence>
<proteinExistence type="predicted"/>